<protein>
    <submittedName>
        <fullName evidence="1">Uncharacterized protein</fullName>
    </submittedName>
</protein>
<dbReference type="AlphaFoldDB" id="A0A3R9U7H7"/>
<keyword evidence="2" id="KW-1185">Reference proteome</keyword>
<accession>A0A3R9U7H7</accession>
<organism evidence="1 2">
    <name type="scientific">Hymenobacter metallilatus</name>
    <dbReference type="NCBI Taxonomy" id="2493666"/>
    <lineage>
        <taxon>Bacteria</taxon>
        <taxon>Pseudomonadati</taxon>
        <taxon>Bacteroidota</taxon>
        <taxon>Cytophagia</taxon>
        <taxon>Cytophagales</taxon>
        <taxon>Hymenobacteraceae</taxon>
        <taxon>Hymenobacter</taxon>
    </lineage>
</organism>
<dbReference type="RefSeq" id="WP_125433070.1">
    <property type="nucleotide sequence ID" value="NZ_RWIS01000014.1"/>
</dbReference>
<dbReference type="OrthoDB" id="9904828at2"/>
<evidence type="ECO:0000313" key="2">
    <source>
        <dbReference type="Proteomes" id="UP000280066"/>
    </source>
</evidence>
<comment type="caution">
    <text evidence="1">The sequence shown here is derived from an EMBL/GenBank/DDBJ whole genome shotgun (WGS) entry which is preliminary data.</text>
</comment>
<reference evidence="1 2" key="1">
    <citation type="submission" date="2018-12" db="EMBL/GenBank/DDBJ databases">
        <authorList>
            <person name="Feng G."/>
            <person name="Zhu H."/>
        </authorList>
    </citation>
    <scope>NUCLEOTIDE SEQUENCE [LARGE SCALE GENOMIC DNA]</scope>
    <source>
        <strain evidence="1 2">9PBR-2</strain>
    </source>
</reference>
<dbReference type="EMBL" id="RWIS01000014">
    <property type="protein sequence ID" value="RSK24927.1"/>
    <property type="molecule type" value="Genomic_DNA"/>
</dbReference>
<gene>
    <name evidence="1" type="ORF">EI290_18035</name>
</gene>
<evidence type="ECO:0000313" key="1">
    <source>
        <dbReference type="EMBL" id="RSK24927.1"/>
    </source>
</evidence>
<proteinExistence type="predicted"/>
<dbReference type="Proteomes" id="UP000280066">
    <property type="component" value="Unassembled WGS sequence"/>
</dbReference>
<name>A0A3R9U7H7_9BACT</name>
<sequence>MMTRHTSADQPALINSALSEYVKRIAKLYPEAEFYKEEMRDTGRGEGSSLLLTVCQNNSILEEENFYYTHNSDITLDLDLLEYYLDFS</sequence>